<comment type="caution">
    <text evidence="1">The sequence shown here is derived from an EMBL/GenBank/DDBJ whole genome shotgun (WGS) entry which is preliminary data.</text>
</comment>
<evidence type="ECO:0000313" key="2">
    <source>
        <dbReference type="Proteomes" id="UP000287352"/>
    </source>
</evidence>
<dbReference type="EMBL" id="BIFR01000001">
    <property type="protein sequence ID" value="GCE12639.1"/>
    <property type="molecule type" value="Genomic_DNA"/>
</dbReference>
<evidence type="ECO:0008006" key="3">
    <source>
        <dbReference type="Google" id="ProtNLM"/>
    </source>
</evidence>
<dbReference type="Proteomes" id="UP000287352">
    <property type="component" value="Unassembled WGS sequence"/>
</dbReference>
<organism evidence="1 2">
    <name type="scientific">Tengunoibacter tsumagoiensis</name>
    <dbReference type="NCBI Taxonomy" id="2014871"/>
    <lineage>
        <taxon>Bacteria</taxon>
        <taxon>Bacillati</taxon>
        <taxon>Chloroflexota</taxon>
        <taxon>Ktedonobacteria</taxon>
        <taxon>Ktedonobacterales</taxon>
        <taxon>Dictyobacteraceae</taxon>
        <taxon>Tengunoibacter</taxon>
    </lineage>
</organism>
<accession>A0A402A0Q3</accession>
<dbReference type="AlphaFoldDB" id="A0A402A0Q3"/>
<dbReference type="OrthoDB" id="165167at2"/>
<name>A0A402A0Q3_9CHLR</name>
<sequence>MAINLLTKKLQMKSGQRVLLLNAPLGYLKNLEPLPEGVDPVSTPDGEFDFVQLFVKNLEELAEALPIALQAIKYDALFWIAYPKGGSKAGTDLHRDTLSQAVSEHNFSSVTLVSLDETWSAMRFRPTEQVGQ</sequence>
<gene>
    <name evidence="1" type="ORF">KTT_24980</name>
</gene>
<dbReference type="RefSeq" id="WP_126580240.1">
    <property type="nucleotide sequence ID" value="NZ_BIFR01000001.1"/>
</dbReference>
<evidence type="ECO:0000313" key="1">
    <source>
        <dbReference type="EMBL" id="GCE12639.1"/>
    </source>
</evidence>
<protein>
    <recommendedName>
        <fullName evidence="3">DUF3052 domain-containing protein</fullName>
    </recommendedName>
</protein>
<reference evidence="2" key="1">
    <citation type="submission" date="2018-12" db="EMBL/GenBank/DDBJ databases">
        <title>Tengunoibacter tsumagoiensis gen. nov., sp. nov., Dictyobacter kobayashii sp. nov., D. alpinus sp. nov., and D. joshuensis sp. nov. and description of Dictyobacteraceae fam. nov. within the order Ktedonobacterales isolated from Tengu-no-mugimeshi.</title>
        <authorList>
            <person name="Wang C.M."/>
            <person name="Zheng Y."/>
            <person name="Sakai Y."/>
            <person name="Toyoda A."/>
            <person name="Minakuchi Y."/>
            <person name="Abe K."/>
            <person name="Yokota A."/>
            <person name="Yabe S."/>
        </authorList>
    </citation>
    <scope>NUCLEOTIDE SEQUENCE [LARGE SCALE GENOMIC DNA]</scope>
    <source>
        <strain evidence="2">Uno3</strain>
    </source>
</reference>
<keyword evidence="2" id="KW-1185">Reference proteome</keyword>
<proteinExistence type="predicted"/>